<dbReference type="KEGG" id="ppai:E1956_28845"/>
<reference evidence="2 3" key="1">
    <citation type="submission" date="2019-03" db="EMBL/GenBank/DDBJ databases">
        <title>Paraburkholderia sp. 7MH5, isolated from subtropical forest soil.</title>
        <authorList>
            <person name="Gao Z.-H."/>
            <person name="Qiu L.-H."/>
        </authorList>
    </citation>
    <scope>NUCLEOTIDE SEQUENCE [LARGE SCALE GENOMIC DNA]</scope>
    <source>
        <strain evidence="2 3">7MH5</strain>
    </source>
</reference>
<dbReference type="SUPFAM" id="SSF52402">
    <property type="entry name" value="Adenine nucleotide alpha hydrolases-like"/>
    <property type="match status" value="1"/>
</dbReference>
<evidence type="ECO:0000313" key="3">
    <source>
        <dbReference type="Proteomes" id="UP000295727"/>
    </source>
</evidence>
<evidence type="ECO:0000313" key="2">
    <source>
        <dbReference type="EMBL" id="QBR01224.1"/>
    </source>
</evidence>
<dbReference type="OrthoDB" id="5512223at2"/>
<dbReference type="Pfam" id="PF00582">
    <property type="entry name" value="Usp"/>
    <property type="match status" value="1"/>
</dbReference>
<keyword evidence="3" id="KW-1185">Reference proteome</keyword>
<dbReference type="AlphaFoldDB" id="A0A4P7D3V7"/>
<accession>A0A4P7D3V7</accession>
<gene>
    <name evidence="2" type="ORF">E1956_28845</name>
</gene>
<proteinExistence type="predicted"/>
<feature type="domain" description="UspA" evidence="1">
    <location>
        <begin position="3"/>
        <end position="137"/>
    </location>
</feature>
<organism evidence="2 3">
    <name type="scientific">Paraburkholderia pallida</name>
    <dbReference type="NCBI Taxonomy" id="2547399"/>
    <lineage>
        <taxon>Bacteria</taxon>
        <taxon>Pseudomonadati</taxon>
        <taxon>Pseudomonadota</taxon>
        <taxon>Betaproteobacteria</taxon>
        <taxon>Burkholderiales</taxon>
        <taxon>Burkholderiaceae</taxon>
        <taxon>Paraburkholderia</taxon>
    </lineage>
</organism>
<sequence>MLKLLIPIIDRHGAREAARHGAFLFAERCVSEVEIVEVLDDPAYDRSVAFHSIGALRRREKQAMQDALLQTRAILDDAGVPYTWTRVFGPPERVIASSVERGRADIVVLDASGLGFLRKWSVLARLRRLMHTPVTLVQ</sequence>
<dbReference type="Proteomes" id="UP000295727">
    <property type="component" value="Chromosome 3"/>
</dbReference>
<dbReference type="CDD" id="cd00293">
    <property type="entry name" value="USP-like"/>
    <property type="match status" value="1"/>
</dbReference>
<evidence type="ECO:0000259" key="1">
    <source>
        <dbReference type="Pfam" id="PF00582"/>
    </source>
</evidence>
<dbReference type="Gene3D" id="3.40.50.620">
    <property type="entry name" value="HUPs"/>
    <property type="match status" value="1"/>
</dbReference>
<dbReference type="RefSeq" id="WP_134755646.1">
    <property type="nucleotide sequence ID" value="NZ_CP038150.1"/>
</dbReference>
<dbReference type="InterPro" id="IPR014729">
    <property type="entry name" value="Rossmann-like_a/b/a_fold"/>
</dbReference>
<name>A0A4P7D3V7_9BURK</name>
<protein>
    <submittedName>
        <fullName evidence="2">Universal stress protein</fullName>
    </submittedName>
</protein>
<dbReference type="InterPro" id="IPR006016">
    <property type="entry name" value="UspA"/>
</dbReference>
<dbReference type="EMBL" id="CP038150">
    <property type="protein sequence ID" value="QBR01224.1"/>
    <property type="molecule type" value="Genomic_DNA"/>
</dbReference>